<protein>
    <recommendedName>
        <fullName evidence="3">Transcriptional regulator, AbiEi antitoxin, Type IV TA system</fullName>
    </recommendedName>
</protein>
<dbReference type="Proteomes" id="UP000314616">
    <property type="component" value="Chromosome"/>
</dbReference>
<dbReference type="AlphaFoldDB" id="A0A5B8CDQ8"/>
<evidence type="ECO:0000313" key="2">
    <source>
        <dbReference type="Proteomes" id="UP000314616"/>
    </source>
</evidence>
<proteinExistence type="predicted"/>
<gene>
    <name evidence="1" type="ORF">FE374_18505</name>
</gene>
<dbReference type="OrthoDB" id="5517693at2"/>
<evidence type="ECO:0000313" key="1">
    <source>
        <dbReference type="EMBL" id="QDC26336.1"/>
    </source>
</evidence>
<sequence length="367" mass="40809">MTTATPHCPDLPAVYFTRDYGERAIRAALKEGRLIQVRRGAYIEAMPGEAPWALRERLLLGRCVAVASQLSSGHVLSHTTAAQLHGCALWTMDDDVHVCQEARAANSRSPMLRRHSVPLSGADVTTISGLPVTTLERTIEDCALTLHPRDGLVVADSGLRILTRPDRWHRPDSLRRIREVRQQLQIRLVRRRGHRGIRTARAVLAHADPFAESAPESVLRWIALSRGLPMPVAQLRVETSRGVFFSDLGWILRELDGAGSVLRSITFHAEFDGRVKYLGPRASTPRRPSWPRSCGNTPCASRVTRFDGSSPRIYAPSRRRFVACAAPSRPRSSTDSGRWERCCPVPPGDADGRRSTDTASPAIWWRC</sequence>
<dbReference type="EMBL" id="CP040915">
    <property type="protein sequence ID" value="QDC26336.1"/>
    <property type="molecule type" value="Genomic_DNA"/>
</dbReference>
<evidence type="ECO:0008006" key="3">
    <source>
        <dbReference type="Google" id="ProtNLM"/>
    </source>
</evidence>
<dbReference type="RefSeq" id="WP_139930980.1">
    <property type="nucleotide sequence ID" value="NZ_CP040915.1"/>
</dbReference>
<name>A0A5B8CDQ8_9MICO</name>
<dbReference type="KEGG" id="gyu:FE374_18505"/>
<accession>A0A5B8CDQ8</accession>
<organism evidence="1 2">
    <name type="scientific">Georgenia yuyongxinii</name>
    <dbReference type="NCBI Taxonomy" id="2589797"/>
    <lineage>
        <taxon>Bacteria</taxon>
        <taxon>Bacillati</taxon>
        <taxon>Actinomycetota</taxon>
        <taxon>Actinomycetes</taxon>
        <taxon>Micrococcales</taxon>
        <taxon>Bogoriellaceae</taxon>
        <taxon>Georgenia</taxon>
    </lineage>
</organism>
<reference evidence="1 2" key="1">
    <citation type="submission" date="2019-05" db="EMBL/GenBank/DDBJ databases">
        <title>Georgenia *** sp. nov., and Georgenia *** sp. nov., isolated from the intestinal contents of plateau pika (Ochotona curzoniae) in the Qinghai-Tibet plateau of China.</title>
        <authorList>
            <person name="Tian Z."/>
        </authorList>
    </citation>
    <scope>NUCLEOTIDE SEQUENCE [LARGE SCALE GENOMIC DNA]</scope>
    <source>
        <strain evidence="1 2">Z443</strain>
    </source>
</reference>